<comment type="caution">
    <text evidence="3">The sequence shown here is derived from an EMBL/GenBank/DDBJ whole genome shotgun (WGS) entry which is preliminary data.</text>
</comment>
<accession>A0A848KWW1</accession>
<feature type="region of interest" description="Disordered" evidence="1">
    <location>
        <begin position="29"/>
        <end position="56"/>
    </location>
</feature>
<evidence type="ECO:0000256" key="2">
    <source>
        <dbReference type="SAM" id="SignalP"/>
    </source>
</evidence>
<feature type="signal peptide" evidence="2">
    <location>
        <begin position="1"/>
        <end position="26"/>
    </location>
</feature>
<feature type="region of interest" description="Disordered" evidence="1">
    <location>
        <begin position="174"/>
        <end position="201"/>
    </location>
</feature>
<evidence type="ECO:0000313" key="3">
    <source>
        <dbReference type="EMBL" id="NMO02799.1"/>
    </source>
</evidence>
<feature type="chain" id="PRO_5039413397" evidence="2">
    <location>
        <begin position="27"/>
        <end position="201"/>
    </location>
</feature>
<sequence>MTKFTSSNRRAAGFIAVALACTVVTACGSDSRSTSTTTHGVAATTTQANTAPQGLPLGRTQQITGTENGGYAATVTVARVWRSAENRIKANVVYDVSRGAVPASKRWTIVERNNRSHVGSVDDTPITGHRESTIVFSTPSNISPSYIRFGDAGAGLSAATAWAVPAMARYAHRTTTTKRTTTKTATRTKSTTRTRRTTTHR</sequence>
<feature type="compositionally biased region" description="Basic residues" evidence="1">
    <location>
        <begin position="190"/>
        <end position="201"/>
    </location>
</feature>
<evidence type="ECO:0000313" key="4">
    <source>
        <dbReference type="Proteomes" id="UP000550729"/>
    </source>
</evidence>
<keyword evidence="2" id="KW-0732">Signal</keyword>
<dbReference type="RefSeq" id="WP_170195308.1">
    <property type="nucleotide sequence ID" value="NZ_JABBNB010000017.1"/>
</dbReference>
<feature type="compositionally biased region" description="Low complexity" evidence="1">
    <location>
        <begin position="177"/>
        <end position="189"/>
    </location>
</feature>
<name>A0A848KWW1_9ACTN</name>
<proteinExistence type="predicted"/>
<organism evidence="3 4">
    <name type="scientific">Gordonia asplenii</name>
    <dbReference type="NCBI Taxonomy" id="2725283"/>
    <lineage>
        <taxon>Bacteria</taxon>
        <taxon>Bacillati</taxon>
        <taxon>Actinomycetota</taxon>
        <taxon>Actinomycetes</taxon>
        <taxon>Mycobacteriales</taxon>
        <taxon>Gordoniaceae</taxon>
        <taxon>Gordonia</taxon>
    </lineage>
</organism>
<keyword evidence="4" id="KW-1185">Reference proteome</keyword>
<gene>
    <name evidence="3" type="ORF">HH308_16425</name>
</gene>
<dbReference type="Proteomes" id="UP000550729">
    <property type="component" value="Unassembled WGS sequence"/>
</dbReference>
<reference evidence="3 4" key="1">
    <citation type="submission" date="2020-04" db="EMBL/GenBank/DDBJ databases">
        <title>Gordonia sp. nov. TBRC 11910.</title>
        <authorList>
            <person name="Suriyachadkun C."/>
        </authorList>
    </citation>
    <scope>NUCLEOTIDE SEQUENCE [LARGE SCALE GENOMIC DNA]</scope>
    <source>
        <strain evidence="3 4">TBRC 11910</strain>
    </source>
</reference>
<dbReference type="AlphaFoldDB" id="A0A848KWW1"/>
<evidence type="ECO:0000256" key="1">
    <source>
        <dbReference type="SAM" id="MobiDB-lite"/>
    </source>
</evidence>
<dbReference type="PROSITE" id="PS51257">
    <property type="entry name" value="PROKAR_LIPOPROTEIN"/>
    <property type="match status" value="1"/>
</dbReference>
<dbReference type="EMBL" id="JABBNB010000017">
    <property type="protein sequence ID" value="NMO02799.1"/>
    <property type="molecule type" value="Genomic_DNA"/>
</dbReference>
<protein>
    <submittedName>
        <fullName evidence="3">Uncharacterized protein</fullName>
    </submittedName>
</protein>
<feature type="compositionally biased region" description="Low complexity" evidence="1">
    <location>
        <begin position="34"/>
        <end position="51"/>
    </location>
</feature>